<dbReference type="SUPFAM" id="SSF46689">
    <property type="entry name" value="Homeodomain-like"/>
    <property type="match status" value="1"/>
</dbReference>
<evidence type="ECO:0000313" key="2">
    <source>
        <dbReference type="EMBL" id="QQP31692.1"/>
    </source>
</evidence>
<dbReference type="AlphaFoldDB" id="A0A7T8JT44"/>
<dbReference type="GO" id="GO:0005634">
    <property type="term" value="C:nucleus"/>
    <property type="evidence" value="ECO:0007669"/>
    <property type="project" value="UniProtKB-SubCell"/>
</dbReference>
<sequence length="92" mass="10243">MEAKRISVSTLLDAGWTKTAISNHLKFARSFVYKVAKLKYESGYLKRKPGSGRPKIINPTIIKNLLKRNPTKSMSAVAKDLGIHKTSVSKEV</sequence>
<protein>
    <submittedName>
        <fullName evidence="2">Uncharacterized protein</fullName>
    </submittedName>
</protein>
<proteinExistence type="predicted"/>
<dbReference type="InterPro" id="IPR009057">
    <property type="entry name" value="Homeodomain-like_sf"/>
</dbReference>
<evidence type="ECO:0000313" key="3">
    <source>
        <dbReference type="Proteomes" id="UP000595437"/>
    </source>
</evidence>
<dbReference type="EMBL" id="CP045910">
    <property type="protein sequence ID" value="QQP31692.1"/>
    <property type="molecule type" value="Genomic_DNA"/>
</dbReference>
<dbReference type="Proteomes" id="UP000595437">
    <property type="component" value="Chromosome 21"/>
</dbReference>
<name>A0A7T8JT44_CALRO</name>
<accession>A0A7T8JT44</accession>
<gene>
    <name evidence="2" type="ORF">FKW44_025372</name>
</gene>
<evidence type="ECO:0000256" key="1">
    <source>
        <dbReference type="ARBA" id="ARBA00004123"/>
    </source>
</evidence>
<keyword evidence="3" id="KW-1185">Reference proteome</keyword>
<organism evidence="2 3">
    <name type="scientific">Caligus rogercresseyi</name>
    <name type="common">Sea louse</name>
    <dbReference type="NCBI Taxonomy" id="217165"/>
    <lineage>
        <taxon>Eukaryota</taxon>
        <taxon>Metazoa</taxon>
        <taxon>Ecdysozoa</taxon>
        <taxon>Arthropoda</taxon>
        <taxon>Crustacea</taxon>
        <taxon>Multicrustacea</taxon>
        <taxon>Hexanauplia</taxon>
        <taxon>Copepoda</taxon>
        <taxon>Siphonostomatoida</taxon>
        <taxon>Caligidae</taxon>
        <taxon>Caligus</taxon>
    </lineage>
</organism>
<reference evidence="3" key="1">
    <citation type="submission" date="2021-01" db="EMBL/GenBank/DDBJ databases">
        <title>Caligus Genome Assembly.</title>
        <authorList>
            <person name="Gallardo-Escarate C."/>
        </authorList>
    </citation>
    <scope>NUCLEOTIDE SEQUENCE [LARGE SCALE GENOMIC DNA]</scope>
</reference>
<comment type="subcellular location">
    <subcellularLocation>
        <location evidence="1">Nucleus</location>
    </subcellularLocation>
</comment>